<dbReference type="PANTHER" id="PTHR14226:SF57">
    <property type="entry name" value="BLR7027 PROTEIN"/>
    <property type="match status" value="1"/>
</dbReference>
<dbReference type="GO" id="GO:0016042">
    <property type="term" value="P:lipid catabolic process"/>
    <property type="evidence" value="ECO:0007669"/>
    <property type="project" value="UniProtKB-UniRule"/>
</dbReference>
<name>A0A2S0VL95_9ALTE</name>
<dbReference type="OrthoDB" id="9798773at2"/>
<keyword evidence="2 4" id="KW-0442">Lipid degradation</keyword>
<gene>
    <name evidence="6" type="ORF">C2869_00200</name>
</gene>
<evidence type="ECO:0000256" key="3">
    <source>
        <dbReference type="ARBA" id="ARBA00023098"/>
    </source>
</evidence>
<feature type="active site" description="Nucleophile" evidence="4">
    <location>
        <position position="51"/>
    </location>
</feature>
<dbReference type="Proteomes" id="UP000244441">
    <property type="component" value="Chromosome"/>
</dbReference>
<dbReference type="Pfam" id="PF01734">
    <property type="entry name" value="Patatin"/>
    <property type="match status" value="1"/>
</dbReference>
<dbReference type="SUPFAM" id="SSF52151">
    <property type="entry name" value="FabD/lysophospholipase-like"/>
    <property type="match status" value="1"/>
</dbReference>
<feature type="domain" description="PNPLA" evidence="5">
    <location>
        <begin position="13"/>
        <end position="226"/>
    </location>
</feature>
<dbReference type="GO" id="GO:0016787">
    <property type="term" value="F:hydrolase activity"/>
    <property type="evidence" value="ECO:0007669"/>
    <property type="project" value="UniProtKB-UniRule"/>
</dbReference>
<evidence type="ECO:0000256" key="4">
    <source>
        <dbReference type="PROSITE-ProRule" id="PRU01161"/>
    </source>
</evidence>
<feature type="short sequence motif" description="GXSXG" evidence="4">
    <location>
        <begin position="49"/>
        <end position="53"/>
    </location>
</feature>
<dbReference type="AlphaFoldDB" id="A0A2S0VL95"/>
<comment type="caution">
    <text evidence="4">Lacks conserved residue(s) required for the propagation of feature annotation.</text>
</comment>
<feature type="active site" description="Proton acceptor" evidence="4">
    <location>
        <position position="213"/>
    </location>
</feature>
<dbReference type="CDD" id="cd07209">
    <property type="entry name" value="Pat_hypo_Ecoli_Z1214_like"/>
    <property type="match status" value="1"/>
</dbReference>
<organism evidence="6 7">
    <name type="scientific">Saccharobesus litoralis</name>
    <dbReference type="NCBI Taxonomy" id="2172099"/>
    <lineage>
        <taxon>Bacteria</taxon>
        <taxon>Pseudomonadati</taxon>
        <taxon>Pseudomonadota</taxon>
        <taxon>Gammaproteobacteria</taxon>
        <taxon>Alteromonadales</taxon>
        <taxon>Alteromonadaceae</taxon>
        <taxon>Saccharobesus</taxon>
    </lineage>
</organism>
<evidence type="ECO:0000259" key="5">
    <source>
        <dbReference type="PROSITE" id="PS51635"/>
    </source>
</evidence>
<evidence type="ECO:0000313" key="7">
    <source>
        <dbReference type="Proteomes" id="UP000244441"/>
    </source>
</evidence>
<dbReference type="EMBL" id="CP026604">
    <property type="protein sequence ID" value="AWB64955.1"/>
    <property type="molecule type" value="Genomic_DNA"/>
</dbReference>
<keyword evidence="1 4" id="KW-0378">Hydrolase</keyword>
<evidence type="ECO:0000256" key="2">
    <source>
        <dbReference type="ARBA" id="ARBA00022963"/>
    </source>
</evidence>
<sequence>MTEKHHAKNHIGLVLSGGGARAAYQVGVLKAISTAIPRNYGLPFPIVCGTSAGAINSTALACYASCYHLGVKKLEWVWKNFTTDQVYKSDWVGATRHFMRTMLAGTQAEYAIPRAVSLFNNVPLRLLLTKLLDFKRIDQNLLNGYLRALSTTASSYSTGESVCFFQADKDIQTWHRSKRRGQKCMINVEHLMASSAIPMIFPSIEIQHEHFGDGSLHQLAPLSPPVHLGADKILIIGLAQSNKPSAHNIQHTNPPGVGGIVGHLLDTIFNEALNADLERLQRINKTLDYVPPENQQQLGLKKIETMLIRPSKSFNRIAHKHYHEMPYAIKTMLRSIGINARSESSIVSYLLFEKAYTRELIELGFHDGLAQLDSIKTFLEIDV</sequence>
<dbReference type="RefSeq" id="WP_108601034.1">
    <property type="nucleotide sequence ID" value="NZ_CP026604.1"/>
</dbReference>
<dbReference type="InterPro" id="IPR050301">
    <property type="entry name" value="NTE"/>
</dbReference>
<proteinExistence type="predicted"/>
<dbReference type="Gene3D" id="3.40.1090.10">
    <property type="entry name" value="Cytosolic phospholipase A2 catalytic domain"/>
    <property type="match status" value="2"/>
</dbReference>
<evidence type="ECO:0000313" key="6">
    <source>
        <dbReference type="EMBL" id="AWB64955.1"/>
    </source>
</evidence>
<keyword evidence="3 4" id="KW-0443">Lipid metabolism</keyword>
<dbReference type="InterPro" id="IPR002641">
    <property type="entry name" value="PNPLA_dom"/>
</dbReference>
<dbReference type="InterPro" id="IPR016035">
    <property type="entry name" value="Acyl_Trfase/lysoPLipase"/>
</dbReference>
<accession>A0A2S0VL95</accession>
<evidence type="ECO:0000256" key="1">
    <source>
        <dbReference type="ARBA" id="ARBA00022801"/>
    </source>
</evidence>
<dbReference type="KEGG" id="cate:C2869_00200"/>
<protein>
    <submittedName>
        <fullName evidence="6">Patatin</fullName>
    </submittedName>
</protein>
<dbReference type="PROSITE" id="PS51635">
    <property type="entry name" value="PNPLA"/>
    <property type="match status" value="1"/>
</dbReference>
<dbReference type="PANTHER" id="PTHR14226">
    <property type="entry name" value="NEUROPATHY TARGET ESTERASE/SWISS CHEESE D.MELANOGASTER"/>
    <property type="match status" value="1"/>
</dbReference>
<reference evidence="6 7" key="1">
    <citation type="submission" date="2018-01" db="EMBL/GenBank/DDBJ databases">
        <title>Genome sequence of a Cantenovulum-like bacteria.</title>
        <authorList>
            <person name="Tan W.R."/>
            <person name="Lau N.-S."/>
            <person name="Go F."/>
            <person name="Amirul A.-A.A."/>
        </authorList>
    </citation>
    <scope>NUCLEOTIDE SEQUENCE [LARGE SCALE GENOMIC DNA]</scope>
    <source>
        <strain evidence="6 7">CCB-QB4</strain>
    </source>
</reference>
<keyword evidence="7" id="KW-1185">Reference proteome</keyword>